<comment type="caution">
    <text evidence="2">The sequence shown here is derived from an EMBL/GenBank/DDBJ whole genome shotgun (WGS) entry which is preliminary data.</text>
</comment>
<sequence length="355" mass="40324">MEASLGDIKEEQRKLGQQLEKLSLDMKTGFNDIKELFAAHDERFNLLDKDVRLLKHQVNNSVRVATDVIQATVKDLKSSAQDVITATEVSMDVDRNLRPHVMKWTYWFSTTWMNCRPKRPSHPPSSSASSRARKKGKSTEDAVLLQRPTFTAISAPNNGKKFFDAYNWMGMSEDGEWVKKSVVTPQKDSERGSGSEEQSEDMDEDDTARTPMGESTPLFATPPPFGYSSQRAAGTSHEPRLHSLEASMAAIKEEQKRLGQTLNTMVTRMETGFDDIKQLLTAHTERFGTLDKDMRTLEHQVNDSIHVASNVIQDTVNEFKATSAELQTFVQKSLRMLFRPQKCRWILIVIFVLMY</sequence>
<accession>A0A6A1VMW5</accession>
<proteinExistence type="predicted"/>
<feature type="region of interest" description="Disordered" evidence="1">
    <location>
        <begin position="116"/>
        <end position="143"/>
    </location>
</feature>
<dbReference type="AlphaFoldDB" id="A0A6A1VMW5"/>
<organism evidence="2 3">
    <name type="scientific">Morella rubra</name>
    <name type="common">Chinese bayberry</name>
    <dbReference type="NCBI Taxonomy" id="262757"/>
    <lineage>
        <taxon>Eukaryota</taxon>
        <taxon>Viridiplantae</taxon>
        <taxon>Streptophyta</taxon>
        <taxon>Embryophyta</taxon>
        <taxon>Tracheophyta</taxon>
        <taxon>Spermatophyta</taxon>
        <taxon>Magnoliopsida</taxon>
        <taxon>eudicotyledons</taxon>
        <taxon>Gunneridae</taxon>
        <taxon>Pentapetalae</taxon>
        <taxon>rosids</taxon>
        <taxon>fabids</taxon>
        <taxon>Fagales</taxon>
        <taxon>Myricaceae</taxon>
        <taxon>Morella</taxon>
    </lineage>
</organism>
<evidence type="ECO:0000313" key="3">
    <source>
        <dbReference type="Proteomes" id="UP000516437"/>
    </source>
</evidence>
<gene>
    <name evidence="2" type="ORF">CJ030_MR5G009659</name>
</gene>
<dbReference type="Proteomes" id="UP000516437">
    <property type="component" value="Chromosome 5"/>
</dbReference>
<evidence type="ECO:0000313" key="2">
    <source>
        <dbReference type="EMBL" id="KAB1213246.1"/>
    </source>
</evidence>
<keyword evidence="3" id="KW-1185">Reference proteome</keyword>
<feature type="region of interest" description="Disordered" evidence="1">
    <location>
        <begin position="182"/>
        <end position="238"/>
    </location>
</feature>
<name>A0A6A1VMW5_9ROSI</name>
<evidence type="ECO:0000256" key="1">
    <source>
        <dbReference type="SAM" id="MobiDB-lite"/>
    </source>
</evidence>
<dbReference type="EMBL" id="RXIC02000023">
    <property type="protein sequence ID" value="KAB1213246.1"/>
    <property type="molecule type" value="Genomic_DNA"/>
</dbReference>
<protein>
    <submittedName>
        <fullName evidence="2">Uncharacterized protein</fullName>
    </submittedName>
</protein>
<dbReference type="Gene3D" id="3.90.20.10">
    <property type="match status" value="1"/>
</dbReference>
<feature type="compositionally biased region" description="Acidic residues" evidence="1">
    <location>
        <begin position="197"/>
        <end position="206"/>
    </location>
</feature>
<reference evidence="2 3" key="1">
    <citation type="journal article" date="2019" name="Plant Biotechnol. J.">
        <title>The red bayberry genome and genetic basis of sex determination.</title>
        <authorList>
            <person name="Jia H.M."/>
            <person name="Jia H.J."/>
            <person name="Cai Q.L."/>
            <person name="Wang Y."/>
            <person name="Zhao H.B."/>
            <person name="Yang W.F."/>
            <person name="Wang G.Y."/>
            <person name="Li Y.H."/>
            <person name="Zhan D.L."/>
            <person name="Shen Y.T."/>
            <person name="Niu Q.F."/>
            <person name="Chang L."/>
            <person name="Qiu J."/>
            <person name="Zhao L."/>
            <person name="Xie H.B."/>
            <person name="Fu W.Y."/>
            <person name="Jin J."/>
            <person name="Li X.W."/>
            <person name="Jiao Y."/>
            <person name="Zhou C.C."/>
            <person name="Tu T."/>
            <person name="Chai C.Y."/>
            <person name="Gao J.L."/>
            <person name="Fan L.J."/>
            <person name="van de Weg E."/>
            <person name="Wang J.Y."/>
            <person name="Gao Z.S."/>
        </authorList>
    </citation>
    <scope>NUCLEOTIDE SEQUENCE [LARGE SCALE GENOMIC DNA]</scope>
    <source>
        <tissue evidence="2">Leaves</tissue>
    </source>
</reference>